<dbReference type="CDD" id="cd10229">
    <property type="entry name" value="ASKHA_NBD_HSP70_HSPA12"/>
    <property type="match status" value="1"/>
</dbReference>
<dbReference type="Proteomes" id="UP000694620">
    <property type="component" value="Chromosome 13"/>
</dbReference>
<evidence type="ECO:0000256" key="3">
    <source>
        <dbReference type="ARBA" id="ARBA00022840"/>
    </source>
</evidence>
<accession>A0A8C4T6B6</accession>
<comment type="similarity">
    <text evidence="1">Belongs to the heat shock protein 70 family.</text>
</comment>
<dbReference type="PANTHER" id="PTHR14187">
    <property type="entry name" value="ALPHA KINASE/ELONGATION FACTOR 2 KINASE"/>
    <property type="match status" value="1"/>
</dbReference>
<dbReference type="SUPFAM" id="SSF53067">
    <property type="entry name" value="Actin-like ATPase domain"/>
    <property type="match status" value="2"/>
</dbReference>
<dbReference type="AlphaFoldDB" id="A0A8C4T6B6"/>
<dbReference type="InterPro" id="IPR013126">
    <property type="entry name" value="Hsp_70_fam"/>
</dbReference>
<dbReference type="GO" id="GO:0140662">
    <property type="term" value="F:ATP-dependent protein folding chaperone"/>
    <property type="evidence" value="ECO:0007669"/>
    <property type="project" value="InterPro"/>
</dbReference>
<protein>
    <submittedName>
        <fullName evidence="4">Heat shock 70 kDa protein 12A-like</fullName>
    </submittedName>
</protein>
<dbReference type="GO" id="GO:0005524">
    <property type="term" value="F:ATP binding"/>
    <property type="evidence" value="ECO:0007669"/>
    <property type="project" value="UniProtKB-KW"/>
</dbReference>
<evidence type="ECO:0000313" key="5">
    <source>
        <dbReference type="Proteomes" id="UP000694620"/>
    </source>
</evidence>
<organism evidence="4 5">
    <name type="scientific">Erpetoichthys calabaricus</name>
    <name type="common">Rope fish</name>
    <name type="synonym">Calamoichthys calabaricus</name>
    <dbReference type="NCBI Taxonomy" id="27687"/>
    <lineage>
        <taxon>Eukaryota</taxon>
        <taxon>Metazoa</taxon>
        <taxon>Chordata</taxon>
        <taxon>Craniata</taxon>
        <taxon>Vertebrata</taxon>
        <taxon>Euteleostomi</taxon>
        <taxon>Actinopterygii</taxon>
        <taxon>Polypteriformes</taxon>
        <taxon>Polypteridae</taxon>
        <taxon>Erpetoichthys</taxon>
    </lineage>
</organism>
<dbReference type="Ensembl" id="ENSECRT00000028220.1">
    <property type="protein sequence ID" value="ENSECRP00000027643.1"/>
    <property type="gene ID" value="ENSECRG00000018724.1"/>
</dbReference>
<dbReference type="Gene3D" id="3.30.420.40">
    <property type="match status" value="2"/>
</dbReference>
<dbReference type="PANTHER" id="PTHR14187:SF5">
    <property type="entry name" value="HEAT SHOCK 70 KDA PROTEIN 12A"/>
    <property type="match status" value="1"/>
</dbReference>
<keyword evidence="3" id="KW-0067">ATP-binding</keyword>
<evidence type="ECO:0000256" key="1">
    <source>
        <dbReference type="ARBA" id="ARBA00007381"/>
    </source>
</evidence>
<keyword evidence="2" id="KW-0547">Nucleotide-binding</keyword>
<dbReference type="GeneTree" id="ENSGT00940000154551"/>
<evidence type="ECO:0000256" key="2">
    <source>
        <dbReference type="ARBA" id="ARBA00022741"/>
    </source>
</evidence>
<proteinExistence type="inferred from homology"/>
<reference evidence="4" key="3">
    <citation type="submission" date="2025-09" db="UniProtKB">
        <authorList>
            <consortium name="Ensembl"/>
        </authorList>
    </citation>
    <scope>IDENTIFICATION</scope>
</reference>
<dbReference type="Pfam" id="PF00012">
    <property type="entry name" value="HSP70"/>
    <property type="match status" value="1"/>
</dbReference>
<evidence type="ECO:0000313" key="4">
    <source>
        <dbReference type="Ensembl" id="ENSECRP00000027643.1"/>
    </source>
</evidence>
<reference evidence="4" key="1">
    <citation type="submission" date="2021-06" db="EMBL/GenBank/DDBJ databases">
        <authorList>
            <consortium name="Wellcome Sanger Institute Data Sharing"/>
        </authorList>
    </citation>
    <scope>NUCLEOTIDE SEQUENCE [LARGE SCALE GENOMIC DNA]</scope>
</reference>
<dbReference type="InterPro" id="IPR043129">
    <property type="entry name" value="ATPase_NBD"/>
</dbReference>
<gene>
    <name evidence="4" type="primary">LOC114663625</name>
</gene>
<reference evidence="4" key="2">
    <citation type="submission" date="2025-08" db="UniProtKB">
        <authorList>
            <consortium name="Ensembl"/>
        </authorList>
    </citation>
    <scope>IDENTIFICATION</scope>
</reference>
<keyword evidence="5" id="KW-1185">Reference proteome</keyword>
<sequence>MADTFFVIAIDFGTAYSGYCYSVKEDASHIRNPFWGTDYRLRFSKTPTCVLFNENKEFEKFGFDAVMAYKNMSSKEALHHYFFENFKMELYNKELTPDLMISTKDGKLLPALTVFSESLRYLKNHALNLIEKNTLCRFTEEDITWVLTVPAIWGPEAKQFMRLTAKKAGLVKMLNSESLILALEPEAASLWCKQLPSSGFVAEGGAHEILETQKGTKYIVVDCGGGTIDITVHEVMENGFLKELQKASGGGWGGSFVDNNFRTFLREVFGEDVWDLFEKNHPSHVLSMMYNFSIQKCTEQDGDIFFSCVLSLVKLAEQKQEISHFFKDINGVSWCDGNIKIAYSKLESFFENSITHIINAIKEIMEEQKNQIDTILLVGGYASSKILRDAVRSTFRDQCKVLCPVDSHLAIAKGAILFGTNPKIITSRVSSLTYGLRILVPFDPSIHDKEKITVDKAGDTIFCNDIFMKLVEKGQSVNINDACDYILNPLYDDQQKMHFAFFSTEQKDPMYTDEPGMKQIGSFVVPITVTKLGRQRNVRLDVKFGTTEITATATDLSSNETQNIMLEFLTESKETN</sequence>
<name>A0A8C4T6B6_ERPCA</name>